<dbReference type="Gene3D" id="3.40.50.300">
    <property type="entry name" value="P-loop containing nucleotide triphosphate hydrolases"/>
    <property type="match status" value="1"/>
</dbReference>
<feature type="domain" description="AAA" evidence="1">
    <location>
        <begin position="35"/>
        <end position="236"/>
    </location>
</feature>
<name>A0A317DKX0_9ACTN</name>
<gene>
    <name evidence="2" type="ORF">DKT69_11975</name>
</gene>
<dbReference type="AlphaFoldDB" id="A0A317DKX0"/>
<dbReference type="PANTHER" id="PTHR13696">
    <property type="entry name" value="P-LOOP CONTAINING NUCLEOSIDE TRIPHOSPHATE HYDROLASE"/>
    <property type="match status" value="1"/>
</dbReference>
<dbReference type="EMBL" id="QGKS01000190">
    <property type="protein sequence ID" value="PWR15267.1"/>
    <property type="molecule type" value="Genomic_DNA"/>
</dbReference>
<dbReference type="InterPro" id="IPR027417">
    <property type="entry name" value="P-loop_NTPase"/>
</dbReference>
<protein>
    <recommendedName>
        <fullName evidence="1">AAA domain-containing protein</fullName>
    </recommendedName>
</protein>
<dbReference type="InterPro" id="IPR025669">
    <property type="entry name" value="AAA_dom"/>
</dbReference>
<dbReference type="Pfam" id="PF13614">
    <property type="entry name" value="AAA_31"/>
    <property type="match status" value="1"/>
</dbReference>
<comment type="caution">
    <text evidence="2">The sequence shown here is derived from an EMBL/GenBank/DDBJ whole genome shotgun (WGS) entry which is preliminary data.</text>
</comment>
<dbReference type="CDD" id="cd02042">
    <property type="entry name" value="ParAB_family"/>
    <property type="match status" value="1"/>
</dbReference>
<evidence type="ECO:0000313" key="2">
    <source>
        <dbReference type="EMBL" id="PWR15267.1"/>
    </source>
</evidence>
<dbReference type="SUPFAM" id="SSF52540">
    <property type="entry name" value="P-loop containing nucleoside triphosphate hydrolases"/>
    <property type="match status" value="1"/>
</dbReference>
<accession>A0A317DKX0</accession>
<organism evidence="2 3">
    <name type="scientific">Micromonospora sicca</name>
    <dbReference type="NCBI Taxonomy" id="2202420"/>
    <lineage>
        <taxon>Bacteria</taxon>
        <taxon>Bacillati</taxon>
        <taxon>Actinomycetota</taxon>
        <taxon>Actinomycetes</taxon>
        <taxon>Micromonosporales</taxon>
        <taxon>Micromonosporaceae</taxon>
        <taxon>Micromonospora</taxon>
    </lineage>
</organism>
<evidence type="ECO:0000259" key="1">
    <source>
        <dbReference type="Pfam" id="PF13614"/>
    </source>
</evidence>
<dbReference type="PANTHER" id="PTHR13696:SF99">
    <property type="entry name" value="COBYRINIC ACID AC-DIAMIDE SYNTHASE"/>
    <property type="match status" value="1"/>
</dbReference>
<dbReference type="Proteomes" id="UP000246050">
    <property type="component" value="Unassembled WGS sequence"/>
</dbReference>
<reference evidence="2 3" key="1">
    <citation type="submission" date="2018-05" db="EMBL/GenBank/DDBJ databases">
        <title>Micromonosporas from Atacama Desert.</title>
        <authorList>
            <person name="Carro L."/>
            <person name="Golinska P."/>
            <person name="Klenk H.-P."/>
            <person name="Goodfellow M."/>
        </authorList>
    </citation>
    <scope>NUCLEOTIDE SEQUENCE [LARGE SCALE GENOMIC DNA]</scope>
    <source>
        <strain evidence="2 3">4G51</strain>
    </source>
</reference>
<sequence>MRTGPPGPRQDVRGASWVGSGCRYRSPSGEVPVYVVSVINYKGGVGKTTMTANLGAELANRGMKVLLIDLDPQASLTFSFYEPDDWRDRLRDDRTVKRWYDGLRGDTPKITLGELVVSPGPANAHLKGAGRLDLIASHLQLVDIDLALARGVADGDEYDAELFRVRGSLAEGLHDEALDPYDLVLIDCPPNFNVVTQSAIIASDHLLIPARADYLSTLGIDYLHGNVRELVDRYNADSRRFATIRRHHKVAPGIAGVVFTMIQLMAQRPIAAHQGYMDQVRALGVPVFPTALRENVTLFATNTPRGVPVVLRERVTAPPVREELRQITTEFLAHLQPAGATA</sequence>
<proteinExistence type="predicted"/>
<evidence type="ECO:0000313" key="3">
    <source>
        <dbReference type="Proteomes" id="UP000246050"/>
    </source>
</evidence>
<dbReference type="InterPro" id="IPR050678">
    <property type="entry name" value="DNA_Partitioning_ATPase"/>
</dbReference>